<accession>A0A318RN10</accession>
<keyword evidence="1" id="KW-0472">Membrane</keyword>
<reference evidence="2 3" key="1">
    <citation type="submission" date="2018-06" db="EMBL/GenBank/DDBJ databases">
        <title>Genomic Encyclopedia of Type Strains, Phase IV (KMG-IV): sequencing the most valuable type-strain genomes for metagenomic binning, comparative biology and taxonomic classification.</title>
        <authorList>
            <person name="Goeker M."/>
        </authorList>
    </citation>
    <scope>NUCLEOTIDE SEQUENCE [LARGE SCALE GENOMIC DNA]</scope>
    <source>
        <strain evidence="2 3">DSM 45521</strain>
    </source>
</reference>
<evidence type="ECO:0000256" key="1">
    <source>
        <dbReference type="SAM" id="Phobius"/>
    </source>
</evidence>
<organism evidence="2 3">
    <name type="scientific">Williamsia limnetica</name>
    <dbReference type="NCBI Taxonomy" id="882452"/>
    <lineage>
        <taxon>Bacteria</taxon>
        <taxon>Bacillati</taxon>
        <taxon>Actinomycetota</taxon>
        <taxon>Actinomycetes</taxon>
        <taxon>Mycobacteriales</taxon>
        <taxon>Nocardiaceae</taxon>
        <taxon>Williamsia</taxon>
    </lineage>
</organism>
<feature type="transmembrane region" description="Helical" evidence="1">
    <location>
        <begin position="116"/>
        <end position="140"/>
    </location>
</feature>
<keyword evidence="1" id="KW-0812">Transmembrane</keyword>
<keyword evidence="3" id="KW-1185">Reference proteome</keyword>
<dbReference type="OrthoDB" id="4773974at2"/>
<dbReference type="AlphaFoldDB" id="A0A318RN10"/>
<dbReference type="RefSeq" id="WP_110469758.1">
    <property type="nucleotide sequence ID" value="NZ_QJSP01000006.1"/>
</dbReference>
<evidence type="ECO:0000313" key="3">
    <source>
        <dbReference type="Proteomes" id="UP000247591"/>
    </source>
</evidence>
<evidence type="ECO:0000313" key="2">
    <source>
        <dbReference type="EMBL" id="PYE17523.1"/>
    </source>
</evidence>
<dbReference type="Proteomes" id="UP000247591">
    <property type="component" value="Unassembled WGS sequence"/>
</dbReference>
<gene>
    <name evidence="2" type="ORF">DFR67_106226</name>
</gene>
<dbReference type="EMBL" id="QJSP01000006">
    <property type="protein sequence ID" value="PYE17523.1"/>
    <property type="molecule type" value="Genomic_DNA"/>
</dbReference>
<protein>
    <submittedName>
        <fullName evidence="2">Uncharacterized protein</fullName>
    </submittedName>
</protein>
<keyword evidence="1" id="KW-1133">Transmembrane helix</keyword>
<name>A0A318RN10_WILLI</name>
<proteinExistence type="predicted"/>
<sequence length="144" mass="14812">MDDRVHKIEQVPGQPAMLRHAFAAAAAGRIAWGVAALVSPGANLRAAGVSELQTPEVAYLTRVFGARALAIGVGYLTGGPPARAQWQRLGALVDSLDTVSGLNALRTIDDAPRRRAAALLVAITGAYAALGIAGSVHGLVSERP</sequence>
<comment type="caution">
    <text evidence="2">The sequence shown here is derived from an EMBL/GenBank/DDBJ whole genome shotgun (WGS) entry which is preliminary data.</text>
</comment>